<evidence type="ECO:0000256" key="6">
    <source>
        <dbReference type="ARBA" id="ARBA00022723"/>
    </source>
</evidence>
<keyword evidence="7" id="KW-0274">FAD</keyword>
<dbReference type="InterPro" id="IPR024932">
    <property type="entry name" value="ApbE"/>
</dbReference>
<keyword evidence="11" id="KW-0449">Lipoprotein</keyword>
<organism evidence="11">
    <name type="scientific">human gut metagenome</name>
    <dbReference type="NCBI Taxonomy" id="408170"/>
    <lineage>
        <taxon>unclassified sequences</taxon>
        <taxon>metagenomes</taxon>
        <taxon>organismal metagenomes</taxon>
    </lineage>
</organism>
<sequence length="131" mass="13999">MKRQLAALLLTIFALSLTACGETATESETRTVYAMDTVMNLTVYGENAAAALESAEKELHTLDEAVLSRTAEGSELYALNTSNGETFEYGADDILPTLIETALTISDATDGAFDPTLAPVLDAWDYEGRAP</sequence>
<dbReference type="PANTHER" id="PTHR30040">
    <property type="entry name" value="THIAMINE BIOSYNTHESIS LIPOPROTEIN APBE"/>
    <property type="match status" value="1"/>
</dbReference>
<keyword evidence="5" id="KW-0808">Transferase</keyword>
<name>K1TNF1_9ZZZZ</name>
<keyword evidence="4" id="KW-0285">Flavoprotein</keyword>
<dbReference type="EMBL" id="AJWY01005634">
    <property type="protein sequence ID" value="EKC69094.1"/>
    <property type="molecule type" value="Genomic_DNA"/>
</dbReference>
<dbReference type="AlphaFoldDB" id="K1TNF1"/>
<dbReference type="PANTHER" id="PTHR30040:SF2">
    <property type="entry name" value="FAD:PROTEIN FMN TRANSFERASE"/>
    <property type="match status" value="1"/>
</dbReference>
<dbReference type="GO" id="GO:0016740">
    <property type="term" value="F:transferase activity"/>
    <property type="evidence" value="ECO:0007669"/>
    <property type="project" value="UniProtKB-KW"/>
</dbReference>
<dbReference type="Gene3D" id="3.10.520.10">
    <property type="entry name" value="ApbE-like domains"/>
    <property type="match status" value="1"/>
</dbReference>
<evidence type="ECO:0000256" key="8">
    <source>
        <dbReference type="ARBA" id="ARBA00022842"/>
    </source>
</evidence>
<keyword evidence="6" id="KW-0479">Metal-binding</keyword>
<proteinExistence type="predicted"/>
<evidence type="ECO:0000256" key="1">
    <source>
        <dbReference type="ARBA" id="ARBA00001946"/>
    </source>
</evidence>
<feature type="non-terminal residue" evidence="11">
    <location>
        <position position="131"/>
    </location>
</feature>
<evidence type="ECO:0000313" key="11">
    <source>
        <dbReference type="EMBL" id="EKC69094.1"/>
    </source>
</evidence>
<evidence type="ECO:0000256" key="5">
    <source>
        <dbReference type="ARBA" id="ARBA00022679"/>
    </source>
</evidence>
<evidence type="ECO:0000256" key="4">
    <source>
        <dbReference type="ARBA" id="ARBA00022630"/>
    </source>
</evidence>
<keyword evidence="8" id="KW-0460">Magnesium</keyword>
<evidence type="ECO:0000256" key="10">
    <source>
        <dbReference type="ARBA" id="ARBA00048540"/>
    </source>
</evidence>
<dbReference type="SUPFAM" id="SSF143631">
    <property type="entry name" value="ApbE-like"/>
    <property type="match status" value="1"/>
</dbReference>
<evidence type="ECO:0000256" key="7">
    <source>
        <dbReference type="ARBA" id="ARBA00022827"/>
    </source>
</evidence>
<comment type="catalytic activity">
    <reaction evidence="10">
        <text>L-threonyl-[protein] + FAD = FMN-L-threonyl-[protein] + AMP + H(+)</text>
        <dbReference type="Rhea" id="RHEA:36847"/>
        <dbReference type="Rhea" id="RHEA-COMP:11060"/>
        <dbReference type="Rhea" id="RHEA-COMP:11061"/>
        <dbReference type="ChEBI" id="CHEBI:15378"/>
        <dbReference type="ChEBI" id="CHEBI:30013"/>
        <dbReference type="ChEBI" id="CHEBI:57692"/>
        <dbReference type="ChEBI" id="CHEBI:74257"/>
        <dbReference type="ChEBI" id="CHEBI:456215"/>
        <dbReference type="EC" id="2.7.1.180"/>
    </reaction>
</comment>
<comment type="caution">
    <text evidence="11">The sequence shown here is derived from an EMBL/GenBank/DDBJ whole genome shotgun (WGS) entry which is preliminary data.</text>
</comment>
<reference evidence="11" key="1">
    <citation type="journal article" date="2013" name="Environ. Microbiol.">
        <title>Microbiota from the distal guts of lean and obese adolescents exhibit partial functional redundancy besides clear differences in community structure.</title>
        <authorList>
            <person name="Ferrer M."/>
            <person name="Ruiz A."/>
            <person name="Lanza F."/>
            <person name="Haange S.B."/>
            <person name="Oberbach A."/>
            <person name="Till H."/>
            <person name="Bargiela R."/>
            <person name="Campoy C."/>
            <person name="Segura M.T."/>
            <person name="Richter M."/>
            <person name="von Bergen M."/>
            <person name="Seifert J."/>
            <person name="Suarez A."/>
        </authorList>
    </citation>
    <scope>NUCLEOTIDE SEQUENCE</scope>
</reference>
<dbReference type="PROSITE" id="PS51257">
    <property type="entry name" value="PROKAR_LIPOPROTEIN"/>
    <property type="match status" value="1"/>
</dbReference>
<protein>
    <recommendedName>
        <fullName evidence="3">FAD:protein FMN transferase</fullName>
        <ecNumber evidence="2">2.7.1.180</ecNumber>
    </recommendedName>
    <alternativeName>
        <fullName evidence="9">Flavin transferase</fullName>
    </alternativeName>
</protein>
<dbReference type="Pfam" id="PF02424">
    <property type="entry name" value="ApbE"/>
    <property type="match status" value="1"/>
</dbReference>
<dbReference type="EC" id="2.7.1.180" evidence="2"/>
<evidence type="ECO:0000256" key="2">
    <source>
        <dbReference type="ARBA" id="ARBA00011955"/>
    </source>
</evidence>
<evidence type="ECO:0000256" key="9">
    <source>
        <dbReference type="ARBA" id="ARBA00031306"/>
    </source>
</evidence>
<comment type="cofactor">
    <cofactor evidence="1">
        <name>Mg(2+)</name>
        <dbReference type="ChEBI" id="CHEBI:18420"/>
    </cofactor>
</comment>
<accession>K1TNF1</accession>
<dbReference type="GO" id="GO:0046872">
    <property type="term" value="F:metal ion binding"/>
    <property type="evidence" value="ECO:0007669"/>
    <property type="project" value="UniProtKB-KW"/>
</dbReference>
<gene>
    <name evidence="11" type="ORF">LEA_08469</name>
</gene>
<dbReference type="InterPro" id="IPR003374">
    <property type="entry name" value="ApbE-like_sf"/>
</dbReference>
<evidence type="ECO:0000256" key="3">
    <source>
        <dbReference type="ARBA" id="ARBA00016337"/>
    </source>
</evidence>